<proteinExistence type="predicted"/>
<protein>
    <submittedName>
        <fullName evidence="2">Uncharacterized protein</fullName>
    </submittedName>
</protein>
<dbReference type="EMBL" id="JAAOAK010000356">
    <property type="protein sequence ID" value="KAF5670932.1"/>
    <property type="molecule type" value="Genomic_DNA"/>
</dbReference>
<feature type="region of interest" description="Disordered" evidence="1">
    <location>
        <begin position="1"/>
        <end position="26"/>
    </location>
</feature>
<organism evidence="2 3">
    <name type="scientific">Fusarium denticulatum</name>
    <dbReference type="NCBI Taxonomy" id="48507"/>
    <lineage>
        <taxon>Eukaryota</taxon>
        <taxon>Fungi</taxon>
        <taxon>Dikarya</taxon>
        <taxon>Ascomycota</taxon>
        <taxon>Pezizomycotina</taxon>
        <taxon>Sordariomycetes</taxon>
        <taxon>Hypocreomycetidae</taxon>
        <taxon>Hypocreales</taxon>
        <taxon>Nectriaceae</taxon>
        <taxon>Fusarium</taxon>
        <taxon>Fusarium fujikuroi species complex</taxon>
    </lineage>
</organism>
<evidence type="ECO:0000313" key="2">
    <source>
        <dbReference type="EMBL" id="KAF5670932.1"/>
    </source>
</evidence>
<keyword evidence="3" id="KW-1185">Reference proteome</keyword>
<evidence type="ECO:0000313" key="3">
    <source>
        <dbReference type="Proteomes" id="UP000562682"/>
    </source>
</evidence>
<name>A0A8H5TK29_9HYPO</name>
<comment type="caution">
    <text evidence="2">The sequence shown here is derived from an EMBL/GenBank/DDBJ whole genome shotgun (WGS) entry which is preliminary data.</text>
</comment>
<dbReference type="AlphaFoldDB" id="A0A8H5TK29"/>
<reference evidence="2 3" key="1">
    <citation type="submission" date="2020-05" db="EMBL/GenBank/DDBJ databases">
        <title>Identification and distribution of gene clusters putatively required for synthesis of sphingolipid metabolism inhibitors in phylogenetically diverse species of the filamentous fungus Fusarium.</title>
        <authorList>
            <person name="Kim H.-S."/>
            <person name="Busman M."/>
            <person name="Brown D.W."/>
            <person name="Divon H."/>
            <person name="Uhlig S."/>
            <person name="Proctor R.H."/>
        </authorList>
    </citation>
    <scope>NUCLEOTIDE SEQUENCE [LARGE SCALE GENOMIC DNA]</scope>
    <source>
        <strain evidence="2 3">NRRL 25311</strain>
    </source>
</reference>
<dbReference type="Proteomes" id="UP000562682">
    <property type="component" value="Unassembled WGS sequence"/>
</dbReference>
<gene>
    <name evidence="2" type="ORF">FDENT_11102</name>
</gene>
<accession>A0A8H5TK29</accession>
<evidence type="ECO:0000256" key="1">
    <source>
        <dbReference type="SAM" id="MobiDB-lite"/>
    </source>
</evidence>
<sequence>MFGPIPEIIAPGVTDPDDPDQDHEGDTMVIPSAFSFEFRALIVLGAHKRSCIQLSNQMPAKYLSPVLLAIRLARPAIAMSLSFRMSDRFQYTFQNTSEGEVEVHCEVGICEI</sequence>